<evidence type="ECO:0000256" key="16">
    <source>
        <dbReference type="ARBA" id="ARBA00032853"/>
    </source>
</evidence>
<dbReference type="AlphaFoldDB" id="A0A076EVA4"/>
<sequence length="246" mass="24488">MSGVALAFSWLTVLPLRGPDSVDRAAGRRAIRAAPVTGIALGVLAAGLLWALVSAGLDPALAGLVTVGAHALATRGMHIDGLSDTVDGLGCYGPPERARAVMHSGGAGPFGVCALVIFLGAQGLAFGSLAAAGQFACVAVAVAAGRVAVVFACRRGIPASSTEGFGALVAETQSPWTGIAWTVPLLAAAAWCTSPWWQGPVVGAVALTLTALLVAHCVRRFAGLNGDVLGAAIEITVTVSAIGLAF</sequence>
<name>A0A076EVA4_RHOOP</name>
<evidence type="ECO:0000313" key="20">
    <source>
        <dbReference type="EMBL" id="AII09990.1"/>
    </source>
</evidence>
<dbReference type="eggNOG" id="COG0368">
    <property type="taxonomic scope" value="Bacteria"/>
</dbReference>
<dbReference type="Pfam" id="PF02654">
    <property type="entry name" value="CobS"/>
    <property type="match status" value="1"/>
</dbReference>
<dbReference type="HAMAP" id="MF_00719">
    <property type="entry name" value="CobS"/>
    <property type="match status" value="1"/>
</dbReference>
<feature type="transmembrane region" description="Helical" evidence="19">
    <location>
        <begin position="34"/>
        <end position="53"/>
    </location>
</feature>
<comment type="similarity">
    <text evidence="4 19">Belongs to the CobS family.</text>
</comment>
<comment type="pathway">
    <text evidence="3 19">Cofactor biosynthesis; adenosylcobalamin biosynthesis; adenosylcobalamin from cob(II)yrinate a,c-diamide: step 7/7.</text>
</comment>
<gene>
    <name evidence="19" type="primary">cobS</name>
    <name evidence="20" type="ORF">EP51_37245</name>
</gene>
<dbReference type="GO" id="GO:0005886">
    <property type="term" value="C:plasma membrane"/>
    <property type="evidence" value="ECO:0007669"/>
    <property type="project" value="UniProtKB-SubCell"/>
</dbReference>
<feature type="transmembrane region" description="Helical" evidence="19">
    <location>
        <begin position="197"/>
        <end position="215"/>
    </location>
</feature>
<evidence type="ECO:0000256" key="5">
    <source>
        <dbReference type="ARBA" id="ARBA00013200"/>
    </source>
</evidence>
<evidence type="ECO:0000256" key="8">
    <source>
        <dbReference type="ARBA" id="ARBA00022573"/>
    </source>
</evidence>
<evidence type="ECO:0000256" key="11">
    <source>
        <dbReference type="ARBA" id="ARBA00022842"/>
    </source>
</evidence>
<evidence type="ECO:0000256" key="18">
    <source>
        <dbReference type="ARBA" id="ARBA00049504"/>
    </source>
</evidence>
<evidence type="ECO:0000256" key="17">
    <source>
        <dbReference type="ARBA" id="ARBA00048623"/>
    </source>
</evidence>
<comment type="cofactor">
    <cofactor evidence="1 19">
        <name>Mg(2+)</name>
        <dbReference type="ChEBI" id="CHEBI:18420"/>
    </cofactor>
</comment>
<evidence type="ECO:0000256" key="13">
    <source>
        <dbReference type="ARBA" id="ARBA00023136"/>
    </source>
</evidence>
<dbReference type="EMBL" id="CP008947">
    <property type="protein sequence ID" value="AII09990.1"/>
    <property type="molecule type" value="Genomic_DNA"/>
</dbReference>
<dbReference type="EC" id="2.7.8.26" evidence="5 19"/>
<comment type="catalytic activity">
    <reaction evidence="18 19">
        <text>alpha-ribazole 5'-phosphate + adenosylcob(III)inamide-GDP = adenosylcob(III)alamin 5'-phosphate + GMP + H(+)</text>
        <dbReference type="Rhea" id="RHEA:23560"/>
        <dbReference type="ChEBI" id="CHEBI:15378"/>
        <dbReference type="ChEBI" id="CHEBI:57918"/>
        <dbReference type="ChEBI" id="CHEBI:58115"/>
        <dbReference type="ChEBI" id="CHEBI:60487"/>
        <dbReference type="ChEBI" id="CHEBI:60493"/>
        <dbReference type="EC" id="2.7.8.26"/>
    </reaction>
</comment>
<dbReference type="GO" id="GO:0051073">
    <property type="term" value="F:adenosylcobinamide-GDP ribazoletransferase activity"/>
    <property type="evidence" value="ECO:0007669"/>
    <property type="project" value="UniProtKB-UniRule"/>
</dbReference>
<dbReference type="PANTHER" id="PTHR34148">
    <property type="entry name" value="ADENOSYLCOBINAMIDE-GDP RIBAZOLETRANSFERASE"/>
    <property type="match status" value="1"/>
</dbReference>
<keyword evidence="8 19" id="KW-0169">Cobalamin biosynthesis</keyword>
<evidence type="ECO:0000256" key="10">
    <source>
        <dbReference type="ARBA" id="ARBA00022692"/>
    </source>
</evidence>
<comment type="subcellular location">
    <subcellularLocation>
        <location evidence="2 19">Cell membrane</location>
        <topology evidence="2 19">Multi-pass membrane protein</topology>
    </subcellularLocation>
</comment>
<comment type="function">
    <text evidence="14 19">Joins adenosylcobinamide-GDP and alpha-ribazole to generate adenosylcobalamin (Ado-cobalamin). Also synthesizes adenosylcobalamin 5'-phosphate from adenosylcobinamide-GDP and alpha-ribazole 5'-phosphate.</text>
</comment>
<evidence type="ECO:0000313" key="21">
    <source>
        <dbReference type="Proteomes" id="UP000028488"/>
    </source>
</evidence>
<evidence type="ECO:0000256" key="6">
    <source>
        <dbReference type="ARBA" id="ARBA00015850"/>
    </source>
</evidence>
<organism evidence="20 21">
    <name type="scientific">Rhodococcus opacus</name>
    <name type="common">Nocardia opaca</name>
    <dbReference type="NCBI Taxonomy" id="37919"/>
    <lineage>
        <taxon>Bacteria</taxon>
        <taxon>Bacillati</taxon>
        <taxon>Actinomycetota</taxon>
        <taxon>Actinomycetes</taxon>
        <taxon>Mycobacteriales</taxon>
        <taxon>Nocardiaceae</taxon>
        <taxon>Rhodococcus</taxon>
    </lineage>
</organism>
<keyword evidence="9 19" id="KW-0808">Transferase</keyword>
<dbReference type="RefSeq" id="WP_128641944.1">
    <property type="nucleotide sequence ID" value="NZ_CP008947.1"/>
</dbReference>
<keyword evidence="7 19" id="KW-1003">Cell membrane</keyword>
<keyword evidence="10 19" id="KW-0812">Transmembrane</keyword>
<dbReference type="PANTHER" id="PTHR34148:SF1">
    <property type="entry name" value="ADENOSYLCOBINAMIDE-GDP RIBAZOLETRANSFERASE"/>
    <property type="match status" value="1"/>
</dbReference>
<keyword evidence="13 19" id="KW-0472">Membrane</keyword>
<evidence type="ECO:0000256" key="3">
    <source>
        <dbReference type="ARBA" id="ARBA00004663"/>
    </source>
</evidence>
<feature type="transmembrane region" description="Helical" evidence="19">
    <location>
        <begin position="132"/>
        <end position="153"/>
    </location>
</feature>
<evidence type="ECO:0000256" key="9">
    <source>
        <dbReference type="ARBA" id="ARBA00022679"/>
    </source>
</evidence>
<evidence type="ECO:0000256" key="2">
    <source>
        <dbReference type="ARBA" id="ARBA00004651"/>
    </source>
</evidence>
<dbReference type="GO" id="GO:0009236">
    <property type="term" value="P:cobalamin biosynthetic process"/>
    <property type="evidence" value="ECO:0007669"/>
    <property type="project" value="UniProtKB-UniRule"/>
</dbReference>
<evidence type="ECO:0000256" key="4">
    <source>
        <dbReference type="ARBA" id="ARBA00010561"/>
    </source>
</evidence>
<evidence type="ECO:0000256" key="15">
    <source>
        <dbReference type="ARBA" id="ARBA00032605"/>
    </source>
</evidence>
<dbReference type="GO" id="GO:0008818">
    <property type="term" value="F:cobalamin 5'-phosphate synthase activity"/>
    <property type="evidence" value="ECO:0007669"/>
    <property type="project" value="UniProtKB-UniRule"/>
</dbReference>
<dbReference type="Proteomes" id="UP000028488">
    <property type="component" value="Chromosome"/>
</dbReference>
<dbReference type="InterPro" id="IPR003805">
    <property type="entry name" value="CobS"/>
</dbReference>
<dbReference type="NCBIfam" id="NF001279">
    <property type="entry name" value="PRK00235.2-1"/>
    <property type="match status" value="1"/>
</dbReference>
<feature type="transmembrane region" description="Helical" evidence="19">
    <location>
        <begin position="107"/>
        <end position="126"/>
    </location>
</feature>
<proteinExistence type="inferred from homology"/>
<keyword evidence="11 19" id="KW-0460">Magnesium</keyword>
<evidence type="ECO:0000256" key="7">
    <source>
        <dbReference type="ARBA" id="ARBA00022475"/>
    </source>
</evidence>
<evidence type="ECO:0000256" key="19">
    <source>
        <dbReference type="HAMAP-Rule" id="MF_00719"/>
    </source>
</evidence>
<evidence type="ECO:0000256" key="1">
    <source>
        <dbReference type="ARBA" id="ARBA00001946"/>
    </source>
</evidence>
<comment type="catalytic activity">
    <reaction evidence="17 19">
        <text>alpha-ribazole + adenosylcob(III)inamide-GDP = adenosylcob(III)alamin + GMP + H(+)</text>
        <dbReference type="Rhea" id="RHEA:16049"/>
        <dbReference type="ChEBI" id="CHEBI:10329"/>
        <dbReference type="ChEBI" id="CHEBI:15378"/>
        <dbReference type="ChEBI" id="CHEBI:18408"/>
        <dbReference type="ChEBI" id="CHEBI:58115"/>
        <dbReference type="ChEBI" id="CHEBI:60487"/>
        <dbReference type="EC" id="2.7.8.26"/>
    </reaction>
</comment>
<evidence type="ECO:0000256" key="14">
    <source>
        <dbReference type="ARBA" id="ARBA00025228"/>
    </source>
</evidence>
<dbReference type="UniPathway" id="UPA00148">
    <property type="reaction ID" value="UER00238"/>
</dbReference>
<accession>A0A076EVA4</accession>
<protein>
    <recommendedName>
        <fullName evidence="6 19">Adenosylcobinamide-GDP ribazoletransferase</fullName>
        <ecNumber evidence="5 19">2.7.8.26</ecNumber>
    </recommendedName>
    <alternativeName>
        <fullName evidence="16 19">Cobalamin synthase</fullName>
    </alternativeName>
    <alternativeName>
        <fullName evidence="15 19">Cobalamin-5'-phosphate synthase</fullName>
    </alternativeName>
</protein>
<evidence type="ECO:0000256" key="12">
    <source>
        <dbReference type="ARBA" id="ARBA00022989"/>
    </source>
</evidence>
<reference evidence="20 21" key="1">
    <citation type="submission" date="2014-07" db="EMBL/GenBank/DDBJ databases">
        <title>Genome Sequence of Rhodococcus opacus Strain R7, a Biodegrader of Mono- and Polycyclic Aromatic Hydrocarbons.</title>
        <authorList>
            <person name="Di Gennaro P."/>
            <person name="Zampolli J."/>
            <person name="Presti I."/>
            <person name="Cappelletti M."/>
            <person name="D'Ursi P."/>
            <person name="Orro A."/>
            <person name="Mezzelani A."/>
            <person name="Milanesi L."/>
        </authorList>
    </citation>
    <scope>NUCLEOTIDE SEQUENCE [LARGE SCALE GENOMIC DNA]</scope>
    <source>
        <strain evidence="20 21">R7</strain>
    </source>
</reference>
<keyword evidence="12 19" id="KW-1133">Transmembrane helix</keyword>